<dbReference type="AlphaFoldDB" id="A0A1F6PEP7"/>
<dbReference type="InterPro" id="IPR018911">
    <property type="entry name" value="Gmad2_Ig-like_dom"/>
</dbReference>
<feature type="transmembrane region" description="Helical" evidence="1">
    <location>
        <begin position="47"/>
        <end position="67"/>
    </location>
</feature>
<sequence length="601" mass="65391">MSSSLYQPLPPPPKLSKLIGPSFIILALGLGSGEVILWPYLVSNYGLGIAWGAIIGITFQFFINMEIERYALLKGESVFVGINKIWRGAAYWFIFSTFIGFGLPGIIAASAKVAASVLGVGGFQYIAVGFLILIGLILSSGQTVYGMMEKITKTILLIGVPFIFILTLFLSDGSDWLALFNGLIGRGDGFSFLPAGISLAAFFAAFAYSGAGGNLNLTQSIYVKEKGYGMGKYSERIAGLFKSGATQKIKLSGISCEATPENVATFKSWWRLINREHLLVFWFIGLLCMSLLMLLAYTTAYGLSGNAEGINFVISEGAMIGGRVGGALGVAFLVAVVVMLFQTQLGVMDSTSRIMAENAAIKKLGNDVEGQINLSKIYYIFLWMQIVFGCVLLLGGLHEPKTLIVLGAVLNAVAMFVHTGLIFWLNQTQLAKSFRPAVWRQVIIILIFVFFGFFSSLVLADKMGWLKKIEAPVVAPVSVPVTANALHEFKSDKGEIIKLENFQTGQNITSPLTISGSARGTWFFEGSFPVILVDWDGKIIAESFATAQGEWMTEDFVPFTATIEFAIPNEPYNRGALILKKDNPSGLPEHDDAVEIWINFN</sequence>
<gene>
    <name evidence="3" type="ORF">A2538_00375</name>
</gene>
<keyword evidence="1" id="KW-0472">Membrane</keyword>
<proteinExistence type="predicted"/>
<feature type="domain" description="Bacterial spore germination immunoglobulin-like" evidence="2">
    <location>
        <begin position="503"/>
        <end position="577"/>
    </location>
</feature>
<reference evidence="3 4" key="1">
    <citation type="journal article" date="2016" name="Nat. Commun.">
        <title>Thousands of microbial genomes shed light on interconnected biogeochemical processes in an aquifer system.</title>
        <authorList>
            <person name="Anantharaman K."/>
            <person name="Brown C.T."/>
            <person name="Hug L.A."/>
            <person name="Sharon I."/>
            <person name="Castelle C.J."/>
            <person name="Probst A.J."/>
            <person name="Thomas B.C."/>
            <person name="Singh A."/>
            <person name="Wilkins M.J."/>
            <person name="Karaoz U."/>
            <person name="Brodie E.L."/>
            <person name="Williams K.H."/>
            <person name="Hubbard S.S."/>
            <person name="Banfield J.F."/>
        </authorList>
    </citation>
    <scope>NUCLEOTIDE SEQUENCE [LARGE SCALE GENOMIC DNA]</scope>
</reference>
<dbReference type="Pfam" id="PF10648">
    <property type="entry name" value="Gmad2"/>
    <property type="match status" value="1"/>
</dbReference>
<feature type="transmembrane region" description="Helical" evidence="1">
    <location>
        <begin position="113"/>
        <end position="139"/>
    </location>
</feature>
<protein>
    <recommendedName>
        <fullName evidence="2">Bacterial spore germination immunoglobulin-like domain-containing protein</fullName>
    </recommendedName>
</protein>
<feature type="transmembrane region" description="Helical" evidence="1">
    <location>
        <begin position="151"/>
        <end position="170"/>
    </location>
</feature>
<dbReference type="STRING" id="1798709.A2538_00375"/>
<name>A0A1F6PEP7_9BACT</name>
<accession>A0A1F6PEP7</accession>
<keyword evidence="1" id="KW-0812">Transmembrane</keyword>
<dbReference type="NCBIfam" id="NF037982">
    <property type="entry name" value="Nramp_1"/>
    <property type="match status" value="1"/>
</dbReference>
<evidence type="ECO:0000259" key="2">
    <source>
        <dbReference type="Pfam" id="PF10648"/>
    </source>
</evidence>
<feature type="transmembrane region" description="Helical" evidence="1">
    <location>
        <begin position="88"/>
        <end position="107"/>
    </location>
</feature>
<feature type="transmembrane region" description="Helical" evidence="1">
    <location>
        <begin position="278"/>
        <end position="300"/>
    </location>
</feature>
<comment type="caution">
    <text evidence="3">The sequence shown here is derived from an EMBL/GenBank/DDBJ whole genome shotgun (WGS) entry which is preliminary data.</text>
</comment>
<feature type="transmembrane region" description="Helical" evidence="1">
    <location>
        <begin position="21"/>
        <end position="41"/>
    </location>
</feature>
<evidence type="ECO:0000313" key="4">
    <source>
        <dbReference type="Proteomes" id="UP000178254"/>
    </source>
</evidence>
<feature type="transmembrane region" description="Helical" evidence="1">
    <location>
        <begin position="377"/>
        <end position="397"/>
    </location>
</feature>
<organism evidence="3 4">
    <name type="scientific">Candidatus Magasanikbacteria bacterium RIFOXYD2_FULL_41_14</name>
    <dbReference type="NCBI Taxonomy" id="1798709"/>
    <lineage>
        <taxon>Bacteria</taxon>
        <taxon>Candidatus Magasanikiibacteriota</taxon>
    </lineage>
</organism>
<evidence type="ECO:0000313" key="3">
    <source>
        <dbReference type="EMBL" id="OGH94598.1"/>
    </source>
</evidence>
<keyword evidence="1" id="KW-1133">Transmembrane helix</keyword>
<feature type="transmembrane region" description="Helical" evidence="1">
    <location>
        <begin position="320"/>
        <end position="341"/>
    </location>
</feature>
<feature type="transmembrane region" description="Helical" evidence="1">
    <location>
        <begin position="437"/>
        <end position="460"/>
    </location>
</feature>
<dbReference type="Proteomes" id="UP000178254">
    <property type="component" value="Unassembled WGS sequence"/>
</dbReference>
<feature type="transmembrane region" description="Helical" evidence="1">
    <location>
        <begin position="190"/>
        <end position="211"/>
    </location>
</feature>
<feature type="transmembrane region" description="Helical" evidence="1">
    <location>
        <begin position="403"/>
        <end position="425"/>
    </location>
</feature>
<dbReference type="EMBL" id="MFRE01000007">
    <property type="protein sequence ID" value="OGH94598.1"/>
    <property type="molecule type" value="Genomic_DNA"/>
</dbReference>
<evidence type="ECO:0000256" key="1">
    <source>
        <dbReference type="SAM" id="Phobius"/>
    </source>
</evidence>